<keyword evidence="2" id="KW-0812">Transmembrane</keyword>
<dbReference type="Proteomes" id="UP000266673">
    <property type="component" value="Unassembled WGS sequence"/>
</dbReference>
<proteinExistence type="predicted"/>
<accession>A0A397V723</accession>
<evidence type="ECO:0000256" key="2">
    <source>
        <dbReference type="SAM" id="Phobius"/>
    </source>
</evidence>
<sequence>MTNNYNFQLTPTTTTPQPSKNPPRSPNNNPIQIEIEVVLVGNVGDDLRKDYWLFRPSNIANASERKFFYSILVLDPILNLFIMTVIFVEKLTVNSTQDKQYLRPRKRENDTIRHYHKRRN</sequence>
<comment type="caution">
    <text evidence="3">The sequence shown here is derived from an EMBL/GenBank/DDBJ whole genome shotgun (WGS) entry which is preliminary data.</text>
</comment>
<keyword evidence="2" id="KW-0472">Membrane</keyword>
<protein>
    <submittedName>
        <fullName evidence="3">Uncharacterized protein</fullName>
    </submittedName>
</protein>
<gene>
    <name evidence="3" type="ORF">C2G38_2184778</name>
</gene>
<feature type="region of interest" description="Disordered" evidence="1">
    <location>
        <begin position="1"/>
        <end position="30"/>
    </location>
</feature>
<feature type="transmembrane region" description="Helical" evidence="2">
    <location>
        <begin position="67"/>
        <end position="88"/>
    </location>
</feature>
<name>A0A397V723_9GLOM</name>
<organism evidence="3 4">
    <name type="scientific">Gigaspora rosea</name>
    <dbReference type="NCBI Taxonomy" id="44941"/>
    <lineage>
        <taxon>Eukaryota</taxon>
        <taxon>Fungi</taxon>
        <taxon>Fungi incertae sedis</taxon>
        <taxon>Mucoromycota</taxon>
        <taxon>Glomeromycotina</taxon>
        <taxon>Glomeromycetes</taxon>
        <taxon>Diversisporales</taxon>
        <taxon>Gigasporaceae</taxon>
        <taxon>Gigaspora</taxon>
    </lineage>
</organism>
<keyword evidence="2" id="KW-1133">Transmembrane helix</keyword>
<dbReference type="EMBL" id="QKWP01000544">
    <property type="protein sequence ID" value="RIB18344.1"/>
    <property type="molecule type" value="Genomic_DNA"/>
</dbReference>
<dbReference type="AlphaFoldDB" id="A0A397V723"/>
<evidence type="ECO:0000313" key="4">
    <source>
        <dbReference type="Proteomes" id="UP000266673"/>
    </source>
</evidence>
<keyword evidence="4" id="KW-1185">Reference proteome</keyword>
<feature type="region of interest" description="Disordered" evidence="1">
    <location>
        <begin position="98"/>
        <end position="120"/>
    </location>
</feature>
<reference evidence="3 4" key="1">
    <citation type="submission" date="2018-06" db="EMBL/GenBank/DDBJ databases">
        <title>Comparative genomics reveals the genomic features of Rhizophagus irregularis, R. cerebriforme, R. diaphanum and Gigaspora rosea, and their symbiotic lifestyle signature.</title>
        <authorList>
            <person name="Morin E."/>
            <person name="San Clemente H."/>
            <person name="Chen E.C.H."/>
            <person name="De La Providencia I."/>
            <person name="Hainaut M."/>
            <person name="Kuo A."/>
            <person name="Kohler A."/>
            <person name="Murat C."/>
            <person name="Tang N."/>
            <person name="Roy S."/>
            <person name="Loubradou J."/>
            <person name="Henrissat B."/>
            <person name="Grigoriev I.V."/>
            <person name="Corradi N."/>
            <person name="Roux C."/>
            <person name="Martin F.M."/>
        </authorList>
    </citation>
    <scope>NUCLEOTIDE SEQUENCE [LARGE SCALE GENOMIC DNA]</scope>
    <source>
        <strain evidence="3 4">DAOM 194757</strain>
    </source>
</reference>
<evidence type="ECO:0000256" key="1">
    <source>
        <dbReference type="SAM" id="MobiDB-lite"/>
    </source>
</evidence>
<evidence type="ECO:0000313" key="3">
    <source>
        <dbReference type="EMBL" id="RIB18344.1"/>
    </source>
</evidence>